<organism evidence="3">
    <name type="scientific">Thermoleptolyngbya oregonensis NK1-22</name>
    <dbReference type="NCBI Taxonomy" id="2547457"/>
    <lineage>
        <taxon>Bacteria</taxon>
        <taxon>Bacillati</taxon>
        <taxon>Cyanobacteriota</taxon>
        <taxon>Cyanophyceae</taxon>
        <taxon>Oculatellales</taxon>
        <taxon>Oculatellaceae</taxon>
        <taxon>Thermoleptolyngbya</taxon>
    </lineage>
</organism>
<dbReference type="EMBL" id="CP053540">
    <property type="protein sequence ID" value="WOB44486.1"/>
    <property type="molecule type" value="Genomic_DNA"/>
</dbReference>
<name>A0AA97BDN3_9CYAN</name>
<dbReference type="GO" id="GO:0004519">
    <property type="term" value="F:endonuclease activity"/>
    <property type="evidence" value="ECO:0007669"/>
    <property type="project" value="UniProtKB-KW"/>
</dbReference>
<evidence type="ECO:0000259" key="2">
    <source>
        <dbReference type="Pfam" id="PF05685"/>
    </source>
</evidence>
<keyword evidence="3" id="KW-0540">Nuclease</keyword>
<dbReference type="Pfam" id="PF05685">
    <property type="entry name" value="Uma2"/>
    <property type="match status" value="1"/>
</dbReference>
<dbReference type="InterPro" id="IPR012296">
    <property type="entry name" value="Nuclease_put_TT1808"/>
</dbReference>
<protein>
    <submittedName>
        <fullName evidence="3">Uma2 family endonuclease</fullName>
    </submittedName>
</protein>
<gene>
    <name evidence="3" type="ORF">HNI00_16000</name>
</gene>
<feature type="domain" description="Putative restriction endonuclease" evidence="2">
    <location>
        <begin position="30"/>
        <end position="141"/>
    </location>
</feature>
<evidence type="ECO:0000256" key="1">
    <source>
        <dbReference type="SAM" id="MobiDB-lite"/>
    </source>
</evidence>
<dbReference type="RefSeq" id="WP_316787555.1">
    <property type="nucleotide sequence ID" value="NZ_CP053540.1"/>
</dbReference>
<dbReference type="Gene3D" id="3.90.1570.10">
    <property type="entry name" value="tt1808, chain A"/>
    <property type="match status" value="1"/>
</dbReference>
<keyword evidence="3" id="KW-0378">Hydrolase</keyword>
<dbReference type="PANTHER" id="PTHR33352">
    <property type="entry name" value="SLR1095 PROTEIN"/>
    <property type="match status" value="1"/>
</dbReference>
<dbReference type="PANTHER" id="PTHR33352:SF2">
    <property type="entry name" value="SLL0995 PROTEIN"/>
    <property type="match status" value="1"/>
</dbReference>
<reference evidence="3" key="1">
    <citation type="submission" date="2020-05" db="EMBL/GenBank/DDBJ databases">
        <authorList>
            <person name="Zhu T."/>
            <person name="Keshari N."/>
            <person name="Lu X."/>
        </authorList>
    </citation>
    <scope>NUCLEOTIDE SEQUENCE</scope>
    <source>
        <strain evidence="3">NK1-22</strain>
    </source>
</reference>
<sequence length="236" mass="27259">MVQIPEKSTVIYPETDGEPMANNTEQFTWIVTIKENLELLFADDPNVFVAGDLLWYPVEGDNTLRQAPDAMVVFGRPKGRRGCYLQWREANLPPQVVFEILSPGNTLKEMAKKFRFYEQYGVEEYYLYDPDKIDLSGWLRSPAGRLDVIEEMDGWVSPRLQIRFEPSESGSQIFRPDGQPFLTFVELEMLRLQAQQQAEQAQQQAEQAQQRAEQAERRAERLAERLRALGIDPESI</sequence>
<dbReference type="CDD" id="cd06260">
    <property type="entry name" value="DUF820-like"/>
    <property type="match status" value="1"/>
</dbReference>
<proteinExistence type="predicted"/>
<accession>A0AA97BDN3</accession>
<dbReference type="SUPFAM" id="SSF52980">
    <property type="entry name" value="Restriction endonuclease-like"/>
    <property type="match status" value="1"/>
</dbReference>
<dbReference type="AlphaFoldDB" id="A0AA97BDN3"/>
<keyword evidence="3" id="KW-0255">Endonuclease</keyword>
<feature type="compositionally biased region" description="Low complexity" evidence="1">
    <location>
        <begin position="200"/>
        <end position="212"/>
    </location>
</feature>
<dbReference type="KEGG" id="tog:HNI00_16000"/>
<dbReference type="InterPro" id="IPR008538">
    <property type="entry name" value="Uma2"/>
</dbReference>
<evidence type="ECO:0000313" key="3">
    <source>
        <dbReference type="EMBL" id="WOB44486.1"/>
    </source>
</evidence>
<feature type="region of interest" description="Disordered" evidence="1">
    <location>
        <begin position="200"/>
        <end position="219"/>
    </location>
</feature>
<dbReference type="InterPro" id="IPR011335">
    <property type="entry name" value="Restrct_endonuc-II-like"/>
</dbReference>